<dbReference type="AlphaFoldDB" id="A0A4V1D205"/>
<dbReference type="InterPro" id="IPR008136">
    <property type="entry name" value="CinA_C"/>
</dbReference>
<dbReference type="EMBL" id="CP039393">
    <property type="protein sequence ID" value="QCD37028.1"/>
    <property type="molecule type" value="Genomic_DNA"/>
</dbReference>
<comment type="similarity">
    <text evidence="1">Belongs to the CinA family.</text>
</comment>
<gene>
    <name evidence="3" type="ORF">E7746_04250</name>
</gene>
<dbReference type="Gene3D" id="3.40.980.10">
    <property type="entry name" value="MoaB/Mog-like domain"/>
    <property type="match status" value="1"/>
</dbReference>
<dbReference type="InterPro" id="IPR001453">
    <property type="entry name" value="MoaB/Mog_dom"/>
</dbReference>
<keyword evidence="4" id="KW-1185">Reference proteome</keyword>
<dbReference type="PIRSF" id="PIRSF006728">
    <property type="entry name" value="CinA"/>
    <property type="match status" value="1"/>
</dbReference>
<name>A0A4V1D205_9BACT</name>
<protein>
    <recommendedName>
        <fullName evidence="1">CinA-like protein</fullName>
    </recommendedName>
</protein>
<dbReference type="PANTHER" id="PTHR13939:SF0">
    <property type="entry name" value="NMN AMIDOHYDROLASE-LIKE PROTEIN YFAY"/>
    <property type="match status" value="1"/>
</dbReference>
<dbReference type="NCBIfam" id="TIGR00199">
    <property type="entry name" value="PncC_domain"/>
    <property type="match status" value="1"/>
</dbReference>
<dbReference type="InterPro" id="IPR008135">
    <property type="entry name" value="Competence-induced_CinA"/>
</dbReference>
<dbReference type="NCBIfam" id="TIGR00177">
    <property type="entry name" value="molyb_syn"/>
    <property type="match status" value="1"/>
</dbReference>
<dbReference type="Pfam" id="PF18146">
    <property type="entry name" value="CinA_KH"/>
    <property type="match status" value="1"/>
</dbReference>
<organism evidence="3 4">
    <name type="scientific">Muribaculum gordoncarteri</name>
    <dbReference type="NCBI Taxonomy" id="2530390"/>
    <lineage>
        <taxon>Bacteria</taxon>
        <taxon>Pseudomonadati</taxon>
        <taxon>Bacteroidota</taxon>
        <taxon>Bacteroidia</taxon>
        <taxon>Bacteroidales</taxon>
        <taxon>Muribaculaceae</taxon>
        <taxon>Muribaculum</taxon>
    </lineage>
</organism>
<evidence type="ECO:0000256" key="1">
    <source>
        <dbReference type="HAMAP-Rule" id="MF_00226"/>
    </source>
</evidence>
<dbReference type="NCBIfam" id="TIGR00200">
    <property type="entry name" value="cinA_nterm"/>
    <property type="match status" value="1"/>
</dbReference>
<accession>A0A4V1D205</accession>
<dbReference type="InterPro" id="IPR036425">
    <property type="entry name" value="MoaB/Mog-like_dom_sf"/>
</dbReference>
<dbReference type="CDD" id="cd00885">
    <property type="entry name" value="cinA"/>
    <property type="match status" value="1"/>
</dbReference>
<dbReference type="InterPro" id="IPR050101">
    <property type="entry name" value="CinA"/>
</dbReference>
<dbReference type="Gene3D" id="3.90.950.20">
    <property type="entry name" value="CinA-like"/>
    <property type="match status" value="1"/>
</dbReference>
<evidence type="ECO:0000313" key="3">
    <source>
        <dbReference type="EMBL" id="QCD37028.1"/>
    </source>
</evidence>
<reference evidence="3 4" key="1">
    <citation type="submission" date="2019-02" db="EMBL/GenBank/DDBJ databases">
        <title>Isolation and identification of novel species under the genus Muribaculum.</title>
        <authorList>
            <person name="Miyake S."/>
            <person name="Ding Y."/>
            <person name="Low A."/>
            <person name="Soh M."/>
            <person name="Seedorf H."/>
        </authorList>
    </citation>
    <scope>NUCLEOTIDE SEQUENCE [LARGE SCALE GENOMIC DNA]</scope>
    <source>
        <strain evidence="3 4">TLL-A4</strain>
    </source>
</reference>
<evidence type="ECO:0000313" key="4">
    <source>
        <dbReference type="Proteomes" id="UP000297031"/>
    </source>
</evidence>
<dbReference type="SMART" id="SM00852">
    <property type="entry name" value="MoCF_biosynth"/>
    <property type="match status" value="1"/>
</dbReference>
<proteinExistence type="inferred from homology"/>
<dbReference type="InterPro" id="IPR036653">
    <property type="entry name" value="CinA-like_C"/>
</dbReference>
<dbReference type="Proteomes" id="UP000297031">
    <property type="component" value="Chromosome"/>
</dbReference>
<dbReference type="HAMAP" id="MF_00226_B">
    <property type="entry name" value="CinA_B"/>
    <property type="match status" value="1"/>
</dbReference>
<dbReference type="PANTHER" id="PTHR13939">
    <property type="entry name" value="NICOTINAMIDE-NUCLEOTIDE AMIDOHYDROLASE PNCC"/>
    <property type="match status" value="1"/>
</dbReference>
<dbReference type="Pfam" id="PF02464">
    <property type="entry name" value="CinA"/>
    <property type="match status" value="1"/>
</dbReference>
<dbReference type="KEGG" id="mgod:E7746_04250"/>
<dbReference type="InterPro" id="IPR041424">
    <property type="entry name" value="CinA_KH"/>
</dbReference>
<feature type="domain" description="MoaB/Mog" evidence="2">
    <location>
        <begin position="4"/>
        <end position="171"/>
    </location>
</feature>
<dbReference type="OrthoDB" id="9801454at2"/>
<evidence type="ECO:0000259" key="2">
    <source>
        <dbReference type="SMART" id="SM00852"/>
    </source>
</evidence>
<dbReference type="Pfam" id="PF00994">
    <property type="entry name" value="MoCF_biosynth"/>
    <property type="match status" value="1"/>
</dbReference>
<sequence length="425" mass="45818">MNISIIAIGDELLIGQVIDTNSGDIARRINPLGWKVNDVQVVADDADEIKRAIDRAFETSDIVITTGGLGPTKDDITKTTLCQYFGGEMVENPDVLENVKQVIADRGLVLNDLTARQAIVPSSCNVIQNIVGTAPIMWWERNGKVLVSMPGVPFETREMLDAAVLPMLIEKFPTNTAIEHRTLMVVGYSESLLAMKIADWEESLPPFLHLAYLPKPGLVRLRIDGQHQDKALLISEINHYHNHLVKMLGDNVLFDDDVPVEEILLLELKAHGLTLSTAESCTGGNIAHLLTSVPGSSAVFNGGVVAYSNDVKRNILGVSAQTLEECGAVSREVVEQMVIGACQAMKSDCAIATSGIAGPSGGSDKKPVGTVCIAVKTPGGIISMSHHFPGNRQRVIVRASMTALILAIEQIRALPKHQISSTVEE</sequence>
<dbReference type="SUPFAM" id="SSF142433">
    <property type="entry name" value="CinA-like"/>
    <property type="match status" value="1"/>
</dbReference>
<dbReference type="SUPFAM" id="SSF53218">
    <property type="entry name" value="Molybdenum cofactor biosynthesis proteins"/>
    <property type="match status" value="1"/>
</dbReference>